<dbReference type="AlphaFoldDB" id="A0A1D1VMC6"/>
<keyword evidence="4 8" id="KW-0175">Coiled coil</keyword>
<keyword evidence="6" id="KW-0131">Cell cycle</keyword>
<dbReference type="InterPro" id="IPR025662">
    <property type="entry name" value="Sigma_54_int_dom_ATP-bd_1"/>
</dbReference>
<dbReference type="Proteomes" id="UP000186922">
    <property type="component" value="Unassembled WGS sequence"/>
</dbReference>
<dbReference type="CDD" id="cd01850">
    <property type="entry name" value="CDC_Septin"/>
    <property type="match status" value="1"/>
</dbReference>
<accession>A0A1D1VMC6</accession>
<name>A0A1D1VMC6_RAMVA</name>
<feature type="compositionally biased region" description="Low complexity" evidence="9">
    <location>
        <begin position="16"/>
        <end position="36"/>
    </location>
</feature>
<evidence type="ECO:0000256" key="7">
    <source>
        <dbReference type="RuleBase" id="RU004560"/>
    </source>
</evidence>
<evidence type="ECO:0000256" key="3">
    <source>
        <dbReference type="ARBA" id="ARBA00022741"/>
    </source>
</evidence>
<dbReference type="PROSITE" id="PS51719">
    <property type="entry name" value="G_SEPTIN"/>
    <property type="match status" value="1"/>
</dbReference>
<dbReference type="OrthoDB" id="416553at2759"/>
<evidence type="ECO:0000256" key="5">
    <source>
        <dbReference type="ARBA" id="ARBA00023134"/>
    </source>
</evidence>
<dbReference type="InterPro" id="IPR016491">
    <property type="entry name" value="Septin"/>
</dbReference>
<protein>
    <recommendedName>
        <fullName evidence="10">Septin-type G domain-containing protein</fullName>
    </recommendedName>
</protein>
<keyword evidence="12" id="KW-1185">Reference proteome</keyword>
<proteinExistence type="inferred from homology"/>
<dbReference type="GO" id="GO:0005525">
    <property type="term" value="F:GTP binding"/>
    <property type="evidence" value="ECO:0007669"/>
    <property type="project" value="UniProtKB-KW"/>
</dbReference>
<feature type="compositionally biased region" description="Polar residues" evidence="9">
    <location>
        <begin position="531"/>
        <end position="541"/>
    </location>
</feature>
<keyword evidence="2" id="KW-0132">Cell division</keyword>
<dbReference type="PROSITE" id="PS00675">
    <property type="entry name" value="SIGMA54_INTERACT_1"/>
    <property type="match status" value="1"/>
</dbReference>
<keyword evidence="5 7" id="KW-0342">GTP-binding</keyword>
<evidence type="ECO:0000256" key="2">
    <source>
        <dbReference type="ARBA" id="ARBA00022618"/>
    </source>
</evidence>
<dbReference type="SUPFAM" id="SSF52540">
    <property type="entry name" value="P-loop containing nucleoside triphosphate hydrolases"/>
    <property type="match status" value="1"/>
</dbReference>
<feature type="domain" description="Septin-type G" evidence="10">
    <location>
        <begin position="109"/>
        <end position="399"/>
    </location>
</feature>
<feature type="compositionally biased region" description="Basic and acidic residues" evidence="9">
    <location>
        <begin position="303"/>
        <end position="319"/>
    </location>
</feature>
<evidence type="ECO:0000256" key="6">
    <source>
        <dbReference type="ARBA" id="ARBA00023306"/>
    </source>
</evidence>
<evidence type="ECO:0000256" key="8">
    <source>
        <dbReference type="SAM" id="Coils"/>
    </source>
</evidence>
<evidence type="ECO:0000313" key="11">
    <source>
        <dbReference type="EMBL" id="GAV02081.1"/>
    </source>
</evidence>
<dbReference type="EMBL" id="BDGG01000008">
    <property type="protein sequence ID" value="GAV02081.1"/>
    <property type="molecule type" value="Genomic_DNA"/>
</dbReference>
<dbReference type="GO" id="GO:0005856">
    <property type="term" value="C:cytoskeleton"/>
    <property type="evidence" value="ECO:0007669"/>
    <property type="project" value="UniProtKB-ARBA"/>
</dbReference>
<gene>
    <name evidence="11" type="primary">RvY_12691-1</name>
    <name evidence="11" type="synonym">RvY_12691.1</name>
    <name evidence="11" type="ORF">RvY_12691</name>
</gene>
<dbReference type="InterPro" id="IPR030379">
    <property type="entry name" value="G_SEPTIN_dom"/>
</dbReference>
<evidence type="ECO:0000313" key="12">
    <source>
        <dbReference type="Proteomes" id="UP000186922"/>
    </source>
</evidence>
<dbReference type="Pfam" id="PF00735">
    <property type="entry name" value="Septin"/>
    <property type="match status" value="1"/>
</dbReference>
<keyword evidence="3 7" id="KW-0547">Nucleotide-binding</keyword>
<evidence type="ECO:0000256" key="9">
    <source>
        <dbReference type="SAM" id="MobiDB-lite"/>
    </source>
</evidence>
<organism evidence="11 12">
    <name type="scientific">Ramazzottius varieornatus</name>
    <name type="common">Water bear</name>
    <name type="synonym">Tardigrade</name>
    <dbReference type="NCBI Taxonomy" id="947166"/>
    <lineage>
        <taxon>Eukaryota</taxon>
        <taxon>Metazoa</taxon>
        <taxon>Ecdysozoa</taxon>
        <taxon>Tardigrada</taxon>
        <taxon>Eutardigrada</taxon>
        <taxon>Parachela</taxon>
        <taxon>Hypsibioidea</taxon>
        <taxon>Ramazzottiidae</taxon>
        <taxon>Ramazzottius</taxon>
    </lineage>
</organism>
<evidence type="ECO:0000256" key="1">
    <source>
        <dbReference type="ARBA" id="ARBA00004626"/>
    </source>
</evidence>
<dbReference type="GO" id="GO:0051301">
    <property type="term" value="P:cell division"/>
    <property type="evidence" value="ECO:0007669"/>
    <property type="project" value="UniProtKB-KW"/>
</dbReference>
<evidence type="ECO:0000256" key="4">
    <source>
        <dbReference type="ARBA" id="ARBA00023054"/>
    </source>
</evidence>
<comment type="caution">
    <text evidence="11">The sequence shown here is derived from an EMBL/GenBank/DDBJ whole genome shotgun (WGS) entry which is preliminary data.</text>
</comment>
<comment type="subcellular location">
    <subcellularLocation>
        <location evidence="1">Cleavage furrow</location>
    </subcellularLocation>
</comment>
<reference evidence="11 12" key="1">
    <citation type="journal article" date="2016" name="Nat. Commun.">
        <title>Extremotolerant tardigrade genome and improved radiotolerance of human cultured cells by tardigrade-unique protein.</title>
        <authorList>
            <person name="Hashimoto T."/>
            <person name="Horikawa D.D."/>
            <person name="Saito Y."/>
            <person name="Kuwahara H."/>
            <person name="Kozuka-Hata H."/>
            <person name="Shin-I T."/>
            <person name="Minakuchi Y."/>
            <person name="Ohishi K."/>
            <person name="Motoyama A."/>
            <person name="Aizu T."/>
            <person name="Enomoto A."/>
            <person name="Kondo K."/>
            <person name="Tanaka S."/>
            <person name="Hara Y."/>
            <person name="Koshikawa S."/>
            <person name="Sagara H."/>
            <person name="Miura T."/>
            <person name="Yokobori S."/>
            <person name="Miyagawa K."/>
            <person name="Suzuki Y."/>
            <person name="Kubo T."/>
            <person name="Oyama M."/>
            <person name="Kohara Y."/>
            <person name="Fujiyama A."/>
            <person name="Arakawa K."/>
            <person name="Katayama T."/>
            <person name="Toyoda A."/>
            <person name="Kunieda T."/>
        </authorList>
    </citation>
    <scope>NUCLEOTIDE SEQUENCE [LARGE SCALE GENOMIC DNA]</scope>
    <source>
        <strain evidence="11 12">YOKOZUNA-1</strain>
    </source>
</reference>
<feature type="region of interest" description="Disordered" evidence="9">
    <location>
        <begin position="507"/>
        <end position="541"/>
    </location>
</feature>
<dbReference type="FunFam" id="3.40.50.300:FF:000162">
    <property type="entry name" value="septin-7 isoform X1"/>
    <property type="match status" value="1"/>
</dbReference>
<feature type="compositionally biased region" description="Acidic residues" evidence="9">
    <location>
        <begin position="292"/>
        <end position="302"/>
    </location>
</feature>
<feature type="region of interest" description="Disordered" evidence="9">
    <location>
        <begin position="1"/>
        <end position="36"/>
    </location>
</feature>
<dbReference type="GO" id="GO:0032154">
    <property type="term" value="C:cleavage furrow"/>
    <property type="evidence" value="ECO:0007669"/>
    <property type="project" value="UniProtKB-SubCell"/>
</dbReference>
<dbReference type="Gene3D" id="3.40.50.300">
    <property type="entry name" value="P-loop containing nucleotide triphosphate hydrolases"/>
    <property type="match status" value="1"/>
</dbReference>
<feature type="region of interest" description="Disordered" evidence="9">
    <location>
        <begin position="291"/>
        <end position="323"/>
    </location>
</feature>
<dbReference type="InterPro" id="IPR027417">
    <property type="entry name" value="P-loop_NTPase"/>
</dbReference>
<comment type="similarity">
    <text evidence="7">Belongs to the TRAFAC class TrmE-Era-EngA-EngB-Septin-like GTPase superfamily. Septin GTPase family.</text>
</comment>
<dbReference type="PANTHER" id="PTHR18884">
    <property type="entry name" value="SEPTIN"/>
    <property type="match status" value="1"/>
</dbReference>
<feature type="coiled-coil region" evidence="8">
    <location>
        <begin position="412"/>
        <end position="465"/>
    </location>
</feature>
<dbReference type="STRING" id="947166.A0A1D1VMC6"/>
<sequence length="541" mass="61037">MPVPNMPNLRRTYQAPSSLNGSNINSSLGSSNSSSPFSNFRGGNVGHFSHAGSPGPSPSIYASINKEVASPVASAQVPAQAQPPLSAVPGKYNGYADLPNQVYRRTVRKGFALNIIVVGETGTGKSTFINSLFSSDIYDGKDSPGISNRIGQTIQVEKTRVTLVEKGVQVRLTIVDVPGFGHYVDNSNTWESVVAYIDKRYHEYLEREMSIKRDLEGYSDDRIHCCLYFIAPNGHGLRPLDIQAMKALGTKVNVIPVIGRADTLTSDECKEFKEKIRRELKDNGIKLYDFPAENENDVEDEEHDSKRNGRHKDGEDGKKTPVNSLIPFSVIGSSTFVDTRDGRKARGRKYPWGTVEIDNPDHCDFVVLRRLLLRVHLSDLMDVTNDVHYENYRVEYFGKLGGRNAIEQRSPLSQLETEKKDSEVRINKMKNEMQTIFDQKVREKIKKLEDTEKDLEKKYANWDKEWEAQRKKLEQDRTDYELMKKQLGEIYPQLYSILQDELLRSTNQTDAHSGGGGSPLAHMKPLKPNKSKSSFLQKNFL</sequence>
<evidence type="ECO:0000259" key="10">
    <source>
        <dbReference type="PROSITE" id="PS51719"/>
    </source>
</evidence>